<dbReference type="AlphaFoldDB" id="A0A839UHF5"/>
<reference evidence="2 3" key="1">
    <citation type="submission" date="2020-08" db="EMBL/GenBank/DDBJ databases">
        <title>Genomic Encyclopedia of Type Strains, Phase III (KMG-III): the genomes of soil and plant-associated and newly described type strains.</title>
        <authorList>
            <person name="Whitman W."/>
        </authorList>
    </citation>
    <scope>NUCLEOTIDE SEQUENCE [LARGE SCALE GENOMIC DNA]</scope>
    <source>
        <strain evidence="2 3">CECT 7015</strain>
    </source>
</reference>
<keyword evidence="3" id="KW-1185">Reference proteome</keyword>
<accession>A0A839UHF5</accession>
<evidence type="ECO:0000313" key="3">
    <source>
        <dbReference type="Proteomes" id="UP000554520"/>
    </source>
</evidence>
<dbReference type="Proteomes" id="UP000554520">
    <property type="component" value="Unassembled WGS sequence"/>
</dbReference>
<protein>
    <submittedName>
        <fullName evidence="2">Uncharacterized protein</fullName>
    </submittedName>
</protein>
<organism evidence="2 3">
    <name type="scientific">Phyllobacterium trifolii</name>
    <dbReference type="NCBI Taxonomy" id="300193"/>
    <lineage>
        <taxon>Bacteria</taxon>
        <taxon>Pseudomonadati</taxon>
        <taxon>Pseudomonadota</taxon>
        <taxon>Alphaproteobacteria</taxon>
        <taxon>Hyphomicrobiales</taxon>
        <taxon>Phyllobacteriaceae</taxon>
        <taxon>Phyllobacterium</taxon>
    </lineage>
</organism>
<evidence type="ECO:0000256" key="1">
    <source>
        <dbReference type="SAM" id="MobiDB-lite"/>
    </source>
</evidence>
<proteinExistence type="predicted"/>
<evidence type="ECO:0000313" key="2">
    <source>
        <dbReference type="EMBL" id="MBB3149203.1"/>
    </source>
</evidence>
<feature type="region of interest" description="Disordered" evidence="1">
    <location>
        <begin position="1"/>
        <end position="39"/>
    </location>
</feature>
<gene>
    <name evidence="2" type="ORF">FHS21_005655</name>
</gene>
<comment type="caution">
    <text evidence="2">The sequence shown here is derived from an EMBL/GenBank/DDBJ whole genome shotgun (WGS) entry which is preliminary data.</text>
</comment>
<dbReference type="EMBL" id="JACHXN010000028">
    <property type="protein sequence ID" value="MBB3149203.1"/>
    <property type="molecule type" value="Genomic_DNA"/>
</dbReference>
<sequence length="39" mass="4244">MKNRKKSKDPALGTRDPFEAASAREAGGDAFERGLVIRP</sequence>
<name>A0A839UHF5_9HYPH</name>